<evidence type="ECO:0000313" key="8">
    <source>
        <dbReference type="RefSeq" id="XP_013396243.1"/>
    </source>
</evidence>
<evidence type="ECO:0000313" key="7">
    <source>
        <dbReference type="RefSeq" id="XP_013396242.1"/>
    </source>
</evidence>
<keyword evidence="3" id="KW-0560">Oxidoreductase</keyword>
<evidence type="ECO:0000256" key="3">
    <source>
        <dbReference type="ARBA" id="ARBA00023002"/>
    </source>
</evidence>
<feature type="binding site" evidence="5">
    <location>
        <position position="240"/>
    </location>
    <ligand>
        <name>Fe cation</name>
        <dbReference type="ChEBI" id="CHEBI:24875"/>
        <note>catalytic</note>
    </ligand>
</feature>
<dbReference type="KEGG" id="lak:106163250"/>
<evidence type="ECO:0000313" key="6">
    <source>
        <dbReference type="Proteomes" id="UP000085678"/>
    </source>
</evidence>
<dbReference type="Proteomes" id="UP000085678">
    <property type="component" value="Unplaced"/>
</dbReference>
<keyword evidence="2 5" id="KW-0479">Metal-binding</keyword>
<accession>A0A1S3IDC7</accession>
<dbReference type="GO" id="GO:0042574">
    <property type="term" value="P:retinal metabolic process"/>
    <property type="evidence" value="ECO:0007669"/>
    <property type="project" value="TreeGrafter"/>
</dbReference>
<comment type="similarity">
    <text evidence="1">Belongs to the carotenoid oxygenase family.</text>
</comment>
<sequence>MASKDDPLIKMNCKATPPVKTVIKGTIPADLSGSLHRVAPAKFEVGNYRMRHFFDGLAMVYSFTIEQGTVLFQSKYIESEAYTKAMSANCIVYSEFGTACFPDPCKNIFSRYFAYFSDDRITDNPSVNLLPCENALLAITETKYWTKLDPKTLTTTEKRIDMSRLISVATPAHPHTDAEGNFYNFGTLYGGRPIYYLSKIPPRLDVITNNEGPKPAEDKPQPEILAKIFGQFKAFPTYFHSFAMSENYYALVEQPLGMNVLKLMARKVTRKSYQEAMEWYPNIKARFRLVNRKTNEEVAKLFTADPFFVFHHINAYEEEDHLIIDLCGYNDPSIIDAHYLKNLDPESGLFSDEVFPENILPEIRRYVLPLKPTSNAISKNENLITVERFRNRMEARRDMTDGSIHCTFIVIGKPGLELPRINYASYNGKNYKYVYCWGSFAGKHSYRNAVVKVDMESGTEVAWRGTHTQYPSEPVFVPLASAGSDEDSGVVLAAITDVGQGKPDFLLILDAKTMVELARAEVPTDVNVPFGLHGLFTS</sequence>
<keyword evidence="4 5" id="KW-0408">Iron</keyword>
<dbReference type="GO" id="GO:0016121">
    <property type="term" value="P:carotene catabolic process"/>
    <property type="evidence" value="ECO:0007669"/>
    <property type="project" value="TreeGrafter"/>
</dbReference>
<feature type="binding site" evidence="5">
    <location>
        <position position="533"/>
    </location>
    <ligand>
        <name>Fe cation</name>
        <dbReference type="ChEBI" id="CHEBI:24875"/>
        <note>catalytic</note>
    </ligand>
</feature>
<dbReference type="RefSeq" id="XP_013396242.1">
    <property type="nucleotide sequence ID" value="XM_013540788.1"/>
</dbReference>
<dbReference type="RefSeq" id="XP_013396243.1">
    <property type="nucleotide sequence ID" value="XM_013540789.1"/>
</dbReference>
<dbReference type="PANTHER" id="PTHR10543:SF24">
    <property type="entry name" value="CAROTENOID ISOMEROOXYGENASE"/>
    <property type="match status" value="1"/>
</dbReference>
<protein>
    <submittedName>
        <fullName evidence="7">Beta,beta-carotene 9',10'-oxygenase isoform X1</fullName>
    </submittedName>
    <submittedName>
        <fullName evidence="8">Beta,beta-carotene 9',10'-oxygenase isoform X2</fullName>
    </submittedName>
</protein>
<dbReference type="GO" id="GO:0010436">
    <property type="term" value="F:carotenoid dioxygenase activity"/>
    <property type="evidence" value="ECO:0007669"/>
    <property type="project" value="TreeGrafter"/>
</dbReference>
<dbReference type="InterPro" id="IPR004294">
    <property type="entry name" value="Carotenoid_Oase"/>
</dbReference>
<feature type="binding site" evidence="5">
    <location>
        <position position="173"/>
    </location>
    <ligand>
        <name>Fe cation</name>
        <dbReference type="ChEBI" id="CHEBI:24875"/>
        <note>catalytic</note>
    </ligand>
</feature>
<proteinExistence type="inferred from homology"/>
<dbReference type="Pfam" id="PF03055">
    <property type="entry name" value="RPE65"/>
    <property type="match status" value="1"/>
</dbReference>
<feature type="binding site" evidence="5">
    <location>
        <position position="311"/>
    </location>
    <ligand>
        <name>Fe cation</name>
        <dbReference type="ChEBI" id="CHEBI:24875"/>
        <note>catalytic</note>
    </ligand>
</feature>
<evidence type="ECO:0000256" key="1">
    <source>
        <dbReference type="ARBA" id="ARBA00006787"/>
    </source>
</evidence>
<dbReference type="GO" id="GO:0003834">
    <property type="term" value="F:beta-carotene 15,15'-dioxygenase activity"/>
    <property type="evidence" value="ECO:0007669"/>
    <property type="project" value="TreeGrafter"/>
</dbReference>
<reference evidence="7 8" key="1">
    <citation type="submission" date="2025-04" db="UniProtKB">
        <authorList>
            <consortium name="RefSeq"/>
        </authorList>
    </citation>
    <scope>IDENTIFICATION</scope>
    <source>
        <tissue evidence="7 8">Gonads</tissue>
    </source>
</reference>
<dbReference type="GeneID" id="106163250"/>
<name>A0A1S3IDC7_LINAN</name>
<dbReference type="OrthoDB" id="407010at2759"/>
<comment type="cofactor">
    <cofactor evidence="5">
        <name>Fe(2+)</name>
        <dbReference type="ChEBI" id="CHEBI:29033"/>
    </cofactor>
    <text evidence="5">Binds 1 Fe(2+) ion per subunit.</text>
</comment>
<dbReference type="OMA" id="VIGRMDC"/>
<evidence type="ECO:0000256" key="5">
    <source>
        <dbReference type="PIRSR" id="PIRSR604294-1"/>
    </source>
</evidence>
<dbReference type="STRING" id="7574.A0A1S3IDC7"/>
<keyword evidence="6" id="KW-1185">Reference proteome</keyword>
<dbReference type="GO" id="GO:0046872">
    <property type="term" value="F:metal ion binding"/>
    <property type="evidence" value="ECO:0007669"/>
    <property type="project" value="UniProtKB-KW"/>
</dbReference>
<evidence type="ECO:0000256" key="4">
    <source>
        <dbReference type="ARBA" id="ARBA00023004"/>
    </source>
</evidence>
<gene>
    <name evidence="7 8" type="primary">LOC106163250</name>
</gene>
<dbReference type="AlphaFoldDB" id="A0A1S3IDC7"/>
<organism evidence="6 7">
    <name type="scientific">Lingula anatina</name>
    <name type="common">Brachiopod</name>
    <name type="synonym">Lingula unguis</name>
    <dbReference type="NCBI Taxonomy" id="7574"/>
    <lineage>
        <taxon>Eukaryota</taxon>
        <taxon>Metazoa</taxon>
        <taxon>Spiralia</taxon>
        <taxon>Lophotrochozoa</taxon>
        <taxon>Brachiopoda</taxon>
        <taxon>Linguliformea</taxon>
        <taxon>Lingulata</taxon>
        <taxon>Lingulida</taxon>
        <taxon>Linguloidea</taxon>
        <taxon>Lingulidae</taxon>
        <taxon>Lingula</taxon>
    </lineage>
</organism>
<evidence type="ECO:0000256" key="2">
    <source>
        <dbReference type="ARBA" id="ARBA00022723"/>
    </source>
</evidence>
<dbReference type="PANTHER" id="PTHR10543">
    <property type="entry name" value="BETA-CAROTENE DIOXYGENASE"/>
    <property type="match status" value="1"/>
</dbReference>